<dbReference type="AlphaFoldDB" id="A0A517KWE6"/>
<accession>A0A517KWE6</accession>
<feature type="region of interest" description="Disordered" evidence="1">
    <location>
        <begin position="294"/>
        <end position="403"/>
    </location>
</feature>
<evidence type="ECO:0000313" key="3">
    <source>
        <dbReference type="Proteomes" id="UP000316270"/>
    </source>
</evidence>
<feature type="compositionally biased region" description="Basic and acidic residues" evidence="1">
    <location>
        <begin position="357"/>
        <end position="389"/>
    </location>
</feature>
<feature type="region of interest" description="Disordered" evidence="1">
    <location>
        <begin position="145"/>
        <end position="176"/>
    </location>
</feature>
<dbReference type="Proteomes" id="UP000316270">
    <property type="component" value="Chromosome 1"/>
</dbReference>
<evidence type="ECO:0000313" key="2">
    <source>
        <dbReference type="EMBL" id="QDS67701.1"/>
    </source>
</evidence>
<keyword evidence="3" id="KW-1185">Reference proteome</keyword>
<dbReference type="OrthoDB" id="2563155at2759"/>
<sequence>MSYRRPYRRGGGGNRGSRFGPRAHDNNQFEEFDGEKLSIRDIQHHFWKSESDGMTGFGEHATLNNAADNKHGLSYVLLFRGANPRWKSHNIIFVKSNLDILPEYYERTDEWIAQYPRDIIEQQLAPEPAPTTSRMMTRDVRLELEEEENATPSDAAEQPSRRSRPSLTELAPIPPLDYTPTVKAPIAVFEQIGGRQTGESFKFAGWFELQNVAIIAPYSEALKKLLAQKWQSDVDKNGEVIIRARDEDRWRESFQQEWAVARFRPLEGDDVPPELVVEKAPPKKSVNDLLAELRLGKENSKGNAGSTDEAENVTDGEEKQKVLEQKQKKLEEKQNTARENAVKEAAGVGRWTAFGEGGHKEHDEVLREKRREDDRIYLEQKAQEKRDADAPSDANKNSEEALE</sequence>
<protein>
    <submittedName>
        <fullName evidence="2">Uncharacterized protein</fullName>
    </submittedName>
</protein>
<name>A0A517KWE6_9PEZI</name>
<feature type="compositionally biased region" description="Basic and acidic residues" evidence="1">
    <location>
        <begin position="316"/>
        <end position="342"/>
    </location>
</feature>
<dbReference type="EMBL" id="CP042185">
    <property type="protein sequence ID" value="QDS67701.1"/>
    <property type="molecule type" value="Genomic_DNA"/>
</dbReference>
<reference evidence="2 3" key="1">
    <citation type="submission" date="2019-07" db="EMBL/GenBank/DDBJ databases">
        <title>Finished genome of Venturia effusa.</title>
        <authorList>
            <person name="Young C.A."/>
            <person name="Cox M.P."/>
            <person name="Ganley A.R.D."/>
            <person name="David W.J."/>
        </authorList>
    </citation>
    <scope>NUCLEOTIDE SEQUENCE [LARGE SCALE GENOMIC DNA]</scope>
    <source>
        <strain evidence="3">albino</strain>
    </source>
</reference>
<feature type="region of interest" description="Disordered" evidence="1">
    <location>
        <begin position="1"/>
        <end position="27"/>
    </location>
</feature>
<evidence type="ECO:0000256" key="1">
    <source>
        <dbReference type="SAM" id="MobiDB-lite"/>
    </source>
</evidence>
<gene>
    <name evidence="2" type="ORF">FKW77_005541</name>
</gene>
<proteinExistence type="predicted"/>
<organism evidence="2 3">
    <name type="scientific">Venturia effusa</name>
    <dbReference type="NCBI Taxonomy" id="50376"/>
    <lineage>
        <taxon>Eukaryota</taxon>
        <taxon>Fungi</taxon>
        <taxon>Dikarya</taxon>
        <taxon>Ascomycota</taxon>
        <taxon>Pezizomycotina</taxon>
        <taxon>Dothideomycetes</taxon>
        <taxon>Pleosporomycetidae</taxon>
        <taxon>Venturiales</taxon>
        <taxon>Venturiaceae</taxon>
        <taxon>Venturia</taxon>
    </lineage>
</organism>